<dbReference type="EMBL" id="CAMXCT030005534">
    <property type="protein sequence ID" value="CAL4799889.1"/>
    <property type="molecule type" value="Genomic_DNA"/>
</dbReference>
<comment type="caution">
    <text evidence="2">The sequence shown here is derived from an EMBL/GenBank/DDBJ whole genome shotgun (WGS) entry which is preliminary data.</text>
</comment>
<feature type="compositionally biased region" description="Basic and acidic residues" evidence="1">
    <location>
        <begin position="318"/>
        <end position="334"/>
    </location>
</feature>
<feature type="compositionally biased region" description="Basic and acidic residues" evidence="1">
    <location>
        <begin position="219"/>
        <end position="235"/>
    </location>
</feature>
<evidence type="ECO:0000313" key="3">
    <source>
        <dbReference type="EMBL" id="CAL1165952.1"/>
    </source>
</evidence>
<reference evidence="2" key="1">
    <citation type="submission" date="2022-10" db="EMBL/GenBank/DDBJ databases">
        <authorList>
            <person name="Chen Y."/>
            <person name="Dougan E. K."/>
            <person name="Chan C."/>
            <person name="Rhodes N."/>
            <person name="Thang M."/>
        </authorList>
    </citation>
    <scope>NUCLEOTIDE SEQUENCE</scope>
</reference>
<evidence type="ECO:0000313" key="2">
    <source>
        <dbReference type="EMBL" id="CAI4012577.1"/>
    </source>
</evidence>
<feature type="compositionally biased region" description="Polar residues" evidence="1">
    <location>
        <begin position="192"/>
        <end position="201"/>
    </location>
</feature>
<dbReference type="EMBL" id="CAMXCT020005534">
    <property type="protein sequence ID" value="CAL1165952.1"/>
    <property type="molecule type" value="Genomic_DNA"/>
</dbReference>
<gene>
    <name evidence="2" type="ORF">C1SCF055_LOCUS37624</name>
</gene>
<feature type="compositionally biased region" description="Polar residues" evidence="1">
    <location>
        <begin position="344"/>
        <end position="359"/>
    </location>
</feature>
<organism evidence="2">
    <name type="scientific">Cladocopium goreaui</name>
    <dbReference type="NCBI Taxonomy" id="2562237"/>
    <lineage>
        <taxon>Eukaryota</taxon>
        <taxon>Sar</taxon>
        <taxon>Alveolata</taxon>
        <taxon>Dinophyceae</taxon>
        <taxon>Suessiales</taxon>
        <taxon>Symbiodiniaceae</taxon>
        <taxon>Cladocopium</taxon>
    </lineage>
</organism>
<reference evidence="3" key="2">
    <citation type="submission" date="2024-04" db="EMBL/GenBank/DDBJ databases">
        <authorList>
            <person name="Chen Y."/>
            <person name="Shah S."/>
            <person name="Dougan E. K."/>
            <person name="Thang M."/>
            <person name="Chan C."/>
        </authorList>
    </citation>
    <scope>NUCLEOTIDE SEQUENCE [LARGE SCALE GENOMIC DNA]</scope>
</reference>
<sequence>MATMSRQYSPQSPVMATMSRQYSPQSPAMSRQPSTGSSALSFGPGKSIGGSQAAPEQVLQSPMSRQTSESSDSRTAGQQGRPKGLAQPSGPGRSFGAGSQAVPEEAAEALTSGLLPLSTVQQLVSSDYLLLPSEEEEGLARQLALLTELGKEKAAQLGEKFKEEMPKPSKPPGSPGSPGLPGSPVVPRRELVSSQAASSAGSPKGPKGATGRPRVGKASQEKPEPQAAARGHEAEGDPITAEMASPQTAEMEKPEPQAAARGHEAEGDPITAEMASPQTAEMVSQEKPEPQAAARGQEAEGDPITAEMASPQTAEMASQEKPEPQAAARGHEAEGDPITAEMASPQTAEMDQQSHSSGMAESDAAGNATFASHFLGPQEEESPHPQLTDQPLWTGARGPVAPMALDEEESSLSDLDFLS</sequence>
<feature type="compositionally biased region" description="Basic and acidic residues" evidence="1">
    <location>
        <begin position="250"/>
        <end position="266"/>
    </location>
</feature>
<name>A0A9P1DLN0_9DINO</name>
<dbReference type="AlphaFoldDB" id="A0A9P1DLN0"/>
<accession>A0A9P1DLN0</accession>
<feature type="region of interest" description="Disordered" evidence="1">
    <location>
        <begin position="155"/>
        <end position="419"/>
    </location>
</feature>
<feature type="compositionally biased region" description="Polar residues" evidence="1">
    <location>
        <begin position="1"/>
        <end position="40"/>
    </location>
</feature>
<feature type="compositionally biased region" description="Basic and acidic residues" evidence="1">
    <location>
        <begin position="155"/>
        <end position="167"/>
    </location>
</feature>
<dbReference type="EMBL" id="CAMXCT010005534">
    <property type="protein sequence ID" value="CAI4012577.1"/>
    <property type="molecule type" value="Genomic_DNA"/>
</dbReference>
<proteinExistence type="predicted"/>
<evidence type="ECO:0000313" key="4">
    <source>
        <dbReference type="Proteomes" id="UP001152797"/>
    </source>
</evidence>
<keyword evidence="4" id="KW-1185">Reference proteome</keyword>
<protein>
    <submittedName>
        <fullName evidence="2">Uncharacterized protein</fullName>
    </submittedName>
</protein>
<dbReference type="Proteomes" id="UP001152797">
    <property type="component" value="Unassembled WGS sequence"/>
</dbReference>
<feature type="region of interest" description="Disordered" evidence="1">
    <location>
        <begin position="1"/>
        <end position="108"/>
    </location>
</feature>
<feature type="compositionally biased region" description="Polar residues" evidence="1">
    <location>
        <begin position="58"/>
        <end position="78"/>
    </location>
</feature>
<evidence type="ECO:0000256" key="1">
    <source>
        <dbReference type="SAM" id="MobiDB-lite"/>
    </source>
</evidence>